<name>A0A6N1AMR0_9PROT</name>
<sequence>MTAAGGDGEVLFEFQRVGSYLRVTAIDAKTGVEVTVAGPATGSQELLKRTAINKLRFVQTKSADNRGASGSGSSGGGAGGGPAKPAPKGRGGLY</sequence>
<evidence type="ECO:0000313" key="4">
    <source>
        <dbReference type="Proteomes" id="UP000509702"/>
    </source>
</evidence>
<proteinExistence type="predicted"/>
<feature type="compositionally biased region" description="Gly residues" evidence="1">
    <location>
        <begin position="69"/>
        <end position="82"/>
    </location>
</feature>
<reference evidence="3 4" key="1">
    <citation type="submission" date="2020-06" db="EMBL/GenBank/DDBJ databases">
        <title>Complete genome of Azosprillum oryzae KACC14407.</title>
        <authorList>
            <person name="Kim M."/>
            <person name="Park Y.-J."/>
            <person name="Shin J.-H."/>
        </authorList>
    </citation>
    <scope>NUCLEOTIDE SEQUENCE [LARGE SCALE GENOMIC DNA]</scope>
    <source>
        <strain evidence="3 4">KACC 14407</strain>
    </source>
</reference>
<dbReference type="OrthoDB" id="7362394at2"/>
<evidence type="ECO:0000259" key="2">
    <source>
        <dbReference type="Pfam" id="PF21839"/>
    </source>
</evidence>
<accession>A0A6N1AMR0</accession>
<gene>
    <name evidence="3" type="ORF">HUE56_19185</name>
</gene>
<dbReference type="InterPro" id="IPR054193">
    <property type="entry name" value="DUF6898"/>
</dbReference>
<organism evidence="3 4">
    <name type="scientific">Azospirillum oryzae</name>
    <dbReference type="NCBI Taxonomy" id="286727"/>
    <lineage>
        <taxon>Bacteria</taxon>
        <taxon>Pseudomonadati</taxon>
        <taxon>Pseudomonadota</taxon>
        <taxon>Alphaproteobacteria</taxon>
        <taxon>Rhodospirillales</taxon>
        <taxon>Azospirillaceae</taxon>
        <taxon>Azospirillum</taxon>
    </lineage>
</organism>
<evidence type="ECO:0000256" key="1">
    <source>
        <dbReference type="SAM" id="MobiDB-lite"/>
    </source>
</evidence>
<dbReference type="RefSeq" id="WP_149197297.1">
    <property type="nucleotide sequence ID" value="NZ_BSOV01000029.1"/>
</dbReference>
<protein>
    <recommendedName>
        <fullName evidence="2">DUF6898 domain-containing protein</fullName>
    </recommendedName>
</protein>
<keyword evidence="4" id="KW-1185">Reference proteome</keyword>
<feature type="region of interest" description="Disordered" evidence="1">
    <location>
        <begin position="58"/>
        <end position="94"/>
    </location>
</feature>
<dbReference type="AlphaFoldDB" id="A0A6N1AMR0"/>
<dbReference type="EMBL" id="CP054619">
    <property type="protein sequence ID" value="QKS52498.1"/>
    <property type="molecule type" value="Genomic_DNA"/>
</dbReference>
<dbReference type="Proteomes" id="UP000509702">
    <property type="component" value="Chromosome"/>
</dbReference>
<feature type="domain" description="DUF6898" evidence="2">
    <location>
        <begin position="7"/>
        <end position="61"/>
    </location>
</feature>
<dbReference type="KEGG" id="aoz:HUE56_19185"/>
<dbReference type="Pfam" id="PF21839">
    <property type="entry name" value="DUF6898"/>
    <property type="match status" value="1"/>
</dbReference>
<evidence type="ECO:0000313" key="3">
    <source>
        <dbReference type="EMBL" id="QKS52498.1"/>
    </source>
</evidence>